<dbReference type="AlphaFoldDB" id="A0A381QWB2"/>
<evidence type="ECO:0000256" key="2">
    <source>
        <dbReference type="ARBA" id="ARBA00007977"/>
    </source>
</evidence>
<feature type="transmembrane region" description="Helical" evidence="7">
    <location>
        <begin position="163"/>
        <end position="182"/>
    </location>
</feature>
<name>A0A381QWB2_9ZZZZ</name>
<evidence type="ECO:0000256" key="5">
    <source>
        <dbReference type="ARBA" id="ARBA00022989"/>
    </source>
</evidence>
<keyword evidence="4 7" id="KW-0812">Transmembrane</keyword>
<evidence type="ECO:0000256" key="6">
    <source>
        <dbReference type="ARBA" id="ARBA00023136"/>
    </source>
</evidence>
<feature type="transmembrane region" description="Helical" evidence="7">
    <location>
        <begin position="131"/>
        <end position="151"/>
    </location>
</feature>
<feature type="transmembrane region" description="Helical" evidence="7">
    <location>
        <begin position="233"/>
        <end position="251"/>
    </location>
</feature>
<feature type="transmembrane region" description="Helical" evidence="7">
    <location>
        <begin position="263"/>
        <end position="282"/>
    </location>
</feature>
<feature type="transmembrane region" description="Helical" evidence="7">
    <location>
        <begin position="101"/>
        <end position="125"/>
    </location>
</feature>
<organism evidence="8">
    <name type="scientific">marine metagenome</name>
    <dbReference type="NCBI Taxonomy" id="408172"/>
    <lineage>
        <taxon>unclassified sequences</taxon>
        <taxon>metagenomes</taxon>
        <taxon>ecological metagenomes</taxon>
    </lineage>
</organism>
<keyword evidence="5 7" id="KW-1133">Transmembrane helix</keyword>
<evidence type="ECO:0000313" key="8">
    <source>
        <dbReference type="EMBL" id="SUZ83695.1"/>
    </source>
</evidence>
<dbReference type="EMBL" id="UINC01001562">
    <property type="protein sequence ID" value="SUZ83695.1"/>
    <property type="molecule type" value="Genomic_DNA"/>
</dbReference>
<feature type="transmembrane region" description="Helical" evidence="7">
    <location>
        <begin position="311"/>
        <end position="329"/>
    </location>
</feature>
<proteinExistence type="inferred from homology"/>
<feature type="transmembrane region" description="Helical" evidence="7">
    <location>
        <begin position="45"/>
        <end position="65"/>
    </location>
</feature>
<keyword evidence="3" id="KW-1003">Cell membrane</keyword>
<dbReference type="PANTHER" id="PTHR30106:SF2">
    <property type="entry name" value="UPF0324 INNER MEMBRANE PROTEIN YEIH"/>
    <property type="match status" value="1"/>
</dbReference>
<sequence>MVNKVTMKNPLFWMGIGLAVIVAISATILSKWIGENLLGFSRSPISAIMMAIFLGMVIANIVSLNKFLIEGLRFCSTTILRFGIVLLGIRLSLFVAGKFTLIALPFVLIAITIGLTIVGLVGKYMGLSKQLSGLIAVGTSICGATAIIAIAPQIKAKEAEVSYAIACITIFGLVAMFLYPIFSYELFPEKPVLAGLFLGTSIHETAQVAGAGMIYEAQYSTPVALDVATVTKLVRNLCMIIVIPFVGFLYSSDRKGHANKNNIRWFSMIPWFIVGFALMSAFRTLGDLAATSFGVLDQQQWGEFVSSIKNIAEQCLLVAMAAIGLTTLFSNMYQIGIKPFILGFFAALLVGGISLASIIFFADYVIKIIGF</sequence>
<feature type="transmembrane region" description="Helical" evidence="7">
    <location>
        <begin position="341"/>
        <end position="362"/>
    </location>
</feature>
<dbReference type="InterPro" id="IPR018383">
    <property type="entry name" value="UPF0324_pro"/>
</dbReference>
<evidence type="ECO:0000256" key="4">
    <source>
        <dbReference type="ARBA" id="ARBA00022692"/>
    </source>
</evidence>
<reference evidence="8" key="1">
    <citation type="submission" date="2018-05" db="EMBL/GenBank/DDBJ databases">
        <authorList>
            <person name="Lanie J.A."/>
            <person name="Ng W.-L."/>
            <person name="Kazmierczak K.M."/>
            <person name="Andrzejewski T.M."/>
            <person name="Davidsen T.M."/>
            <person name="Wayne K.J."/>
            <person name="Tettelin H."/>
            <person name="Glass J.I."/>
            <person name="Rusch D."/>
            <person name="Podicherti R."/>
            <person name="Tsui H.-C.T."/>
            <person name="Winkler M.E."/>
        </authorList>
    </citation>
    <scope>NUCLEOTIDE SEQUENCE</scope>
</reference>
<feature type="transmembrane region" description="Helical" evidence="7">
    <location>
        <begin position="12"/>
        <end position="33"/>
    </location>
</feature>
<comment type="subcellular location">
    <subcellularLocation>
        <location evidence="1">Cell membrane</location>
        <topology evidence="1">Multi-pass membrane protein</topology>
    </subcellularLocation>
</comment>
<evidence type="ECO:0008006" key="9">
    <source>
        <dbReference type="Google" id="ProtNLM"/>
    </source>
</evidence>
<evidence type="ECO:0000256" key="1">
    <source>
        <dbReference type="ARBA" id="ARBA00004651"/>
    </source>
</evidence>
<keyword evidence="6 7" id="KW-0472">Membrane</keyword>
<dbReference type="PANTHER" id="PTHR30106">
    <property type="entry name" value="INNER MEMBRANE PROTEIN YEIH-RELATED"/>
    <property type="match status" value="1"/>
</dbReference>
<dbReference type="GO" id="GO:0005886">
    <property type="term" value="C:plasma membrane"/>
    <property type="evidence" value="ECO:0007669"/>
    <property type="project" value="UniProtKB-SubCell"/>
</dbReference>
<accession>A0A381QWB2</accession>
<protein>
    <recommendedName>
        <fullName evidence="9">Sulfate exporter family transporter</fullName>
    </recommendedName>
</protein>
<dbReference type="Pfam" id="PF03601">
    <property type="entry name" value="Cons_hypoth698"/>
    <property type="match status" value="1"/>
</dbReference>
<evidence type="ECO:0000256" key="7">
    <source>
        <dbReference type="SAM" id="Phobius"/>
    </source>
</evidence>
<gene>
    <name evidence="8" type="ORF">METZ01_LOCUS36549</name>
</gene>
<evidence type="ECO:0000256" key="3">
    <source>
        <dbReference type="ARBA" id="ARBA00022475"/>
    </source>
</evidence>
<comment type="similarity">
    <text evidence="2">Belongs to the UPF0324 family.</text>
</comment>